<feature type="compositionally biased region" description="Basic and acidic residues" evidence="1">
    <location>
        <begin position="99"/>
        <end position="114"/>
    </location>
</feature>
<feature type="region of interest" description="Disordered" evidence="1">
    <location>
        <begin position="43"/>
        <end position="66"/>
    </location>
</feature>
<dbReference type="Gramene" id="ONK72512">
    <property type="protein sequence ID" value="ONK72512"/>
    <property type="gene ID" value="A4U43_C04F20190"/>
</dbReference>
<evidence type="ECO:0000313" key="2">
    <source>
        <dbReference type="EMBL" id="ONK72512.1"/>
    </source>
</evidence>
<keyword evidence="3" id="KW-1185">Reference proteome</keyword>
<name>A0A5P1F2X4_ASPOF</name>
<dbReference type="EMBL" id="CM007384">
    <property type="protein sequence ID" value="ONK72512.1"/>
    <property type="molecule type" value="Genomic_DNA"/>
</dbReference>
<organism evidence="2 3">
    <name type="scientific">Asparagus officinalis</name>
    <name type="common">Garden asparagus</name>
    <dbReference type="NCBI Taxonomy" id="4686"/>
    <lineage>
        <taxon>Eukaryota</taxon>
        <taxon>Viridiplantae</taxon>
        <taxon>Streptophyta</taxon>
        <taxon>Embryophyta</taxon>
        <taxon>Tracheophyta</taxon>
        <taxon>Spermatophyta</taxon>
        <taxon>Magnoliopsida</taxon>
        <taxon>Liliopsida</taxon>
        <taxon>Asparagales</taxon>
        <taxon>Asparagaceae</taxon>
        <taxon>Asparagoideae</taxon>
        <taxon>Asparagus</taxon>
    </lineage>
</organism>
<accession>A0A5P1F2X4</accession>
<dbReference type="AlphaFoldDB" id="A0A5P1F2X4"/>
<gene>
    <name evidence="2" type="ORF">A4U43_C04F20190</name>
</gene>
<feature type="region of interest" description="Disordered" evidence="1">
    <location>
        <begin position="80"/>
        <end position="120"/>
    </location>
</feature>
<feature type="region of interest" description="Disordered" evidence="1">
    <location>
        <begin position="1"/>
        <end position="27"/>
    </location>
</feature>
<evidence type="ECO:0000256" key="1">
    <source>
        <dbReference type="SAM" id="MobiDB-lite"/>
    </source>
</evidence>
<dbReference type="Proteomes" id="UP000243459">
    <property type="component" value="Chromosome 4"/>
</dbReference>
<protein>
    <submittedName>
        <fullName evidence="2">Uncharacterized protein</fullName>
    </submittedName>
</protein>
<evidence type="ECO:0000313" key="3">
    <source>
        <dbReference type="Proteomes" id="UP000243459"/>
    </source>
</evidence>
<sequence>MILEGFAGDDQWGTQPSEGSAGDERDVWRSWAAERSCSCEAASFGGRSQWAAERRGPRVASSEGLAEASVAASVLADEARRAARSGNSPVTAIAGTVCAEERRGTRPDGEERGSDGFCGG</sequence>
<reference evidence="3" key="1">
    <citation type="journal article" date="2017" name="Nat. Commun.">
        <title>The asparagus genome sheds light on the origin and evolution of a young Y chromosome.</title>
        <authorList>
            <person name="Harkess A."/>
            <person name="Zhou J."/>
            <person name="Xu C."/>
            <person name="Bowers J.E."/>
            <person name="Van der Hulst R."/>
            <person name="Ayyampalayam S."/>
            <person name="Mercati F."/>
            <person name="Riccardi P."/>
            <person name="McKain M.R."/>
            <person name="Kakrana A."/>
            <person name="Tang H."/>
            <person name="Ray J."/>
            <person name="Groenendijk J."/>
            <person name="Arikit S."/>
            <person name="Mathioni S.M."/>
            <person name="Nakano M."/>
            <person name="Shan H."/>
            <person name="Telgmann-Rauber A."/>
            <person name="Kanno A."/>
            <person name="Yue Z."/>
            <person name="Chen H."/>
            <person name="Li W."/>
            <person name="Chen Y."/>
            <person name="Xu X."/>
            <person name="Zhang Y."/>
            <person name="Luo S."/>
            <person name="Chen H."/>
            <person name="Gao J."/>
            <person name="Mao Z."/>
            <person name="Pires J.C."/>
            <person name="Luo M."/>
            <person name="Kudrna D."/>
            <person name="Wing R.A."/>
            <person name="Meyers B.C."/>
            <person name="Yi K."/>
            <person name="Kong H."/>
            <person name="Lavrijsen P."/>
            <person name="Sunseri F."/>
            <person name="Falavigna A."/>
            <person name="Ye Y."/>
            <person name="Leebens-Mack J.H."/>
            <person name="Chen G."/>
        </authorList>
    </citation>
    <scope>NUCLEOTIDE SEQUENCE [LARGE SCALE GENOMIC DNA]</scope>
    <source>
        <strain evidence="3">cv. DH0086</strain>
    </source>
</reference>
<proteinExistence type="predicted"/>